<proteinExistence type="predicted"/>
<reference evidence="1 2" key="3">
    <citation type="journal article" date="2006" name="Nature">
        <title>DNA sequence and analysis of human chromosome 8.</title>
        <authorList>
            <person name="Nusbaum C."/>
            <person name="Mikkelsen T.S."/>
            <person name="Zody M.C."/>
            <person name="Asakawa S."/>
            <person name="Taudien S."/>
            <person name="Garber M."/>
            <person name="Kodira C.D."/>
            <person name="Schueler M.G."/>
            <person name="Shimizu A."/>
            <person name="Whittaker C.A."/>
            <person name="Chang J.L."/>
            <person name="Cuomo C.A."/>
            <person name="Dewar K."/>
            <person name="FitzGerald M.G."/>
            <person name="Yang X."/>
            <person name="Allen N.R."/>
            <person name="Anderson S."/>
            <person name="Asakawa T."/>
            <person name="Blechschmidt K."/>
            <person name="Bloom T."/>
            <person name="Borowsky M.L."/>
            <person name="Butler J."/>
            <person name="Cook A."/>
            <person name="Corum B."/>
            <person name="DeArellano K."/>
            <person name="DeCaprio D."/>
            <person name="Dooley K.T."/>
            <person name="Dorris L.III."/>
            <person name="Engels R."/>
            <person name="Glockner G."/>
            <person name="Hafez N."/>
            <person name="Hagopian D.S."/>
            <person name="Hall J.L."/>
            <person name="Ishikawa S.K."/>
            <person name="Jaffe D.B."/>
            <person name="Kamat A."/>
            <person name="Kudoh J."/>
            <person name="Lehmann R."/>
            <person name="Lokitsang T."/>
            <person name="Macdonald P."/>
            <person name="Major J.E."/>
            <person name="Matthews C.D."/>
            <person name="Mauceli E."/>
            <person name="Menzel U."/>
            <person name="Mihalev A.H."/>
            <person name="Minoshima S."/>
            <person name="Murayama Y."/>
            <person name="Naylor J.W."/>
            <person name="Nicol R."/>
            <person name="Nguyen C."/>
            <person name="O'Leary S.B."/>
            <person name="O'Neill K."/>
            <person name="Parker S.C."/>
            <person name="Polley A."/>
            <person name="Raymond C.K."/>
            <person name="Reichwald K."/>
            <person name="Rodriguez J."/>
            <person name="Sasaki T."/>
            <person name="Schilhabel M."/>
            <person name="Siddiqui R."/>
            <person name="Smith C.L."/>
            <person name="Sneddon T.P."/>
            <person name="Talamas J.A."/>
            <person name="Tenzin P."/>
            <person name="Topham K."/>
            <person name="Venkataraman V."/>
            <person name="Wen G."/>
            <person name="Yamazaki S."/>
            <person name="Young S.K."/>
            <person name="Zeng Q."/>
            <person name="Zimmer A.R."/>
            <person name="Rosenthal A."/>
            <person name="Birren B.W."/>
            <person name="Platzer M."/>
            <person name="Shimizu N."/>
            <person name="Lander E.S."/>
        </authorList>
    </citation>
    <scope>NUCLEOTIDE SEQUENCE [LARGE SCALE GENOMIC DNA]</scope>
</reference>
<dbReference type="Antibodypedia" id="26241">
    <property type="antibodies" value="35 antibodies from 12 providers"/>
</dbReference>
<dbReference type="EMBL" id="AP001330">
    <property type="status" value="NOT_ANNOTATED_CDS"/>
    <property type="molecule type" value="Genomic_DNA"/>
</dbReference>
<dbReference type="VEuPathDB" id="HostDB:ENSG00000120963"/>
<evidence type="ECO:0000313" key="2">
    <source>
        <dbReference type="Proteomes" id="UP000005640"/>
    </source>
</evidence>
<reference evidence="1" key="4">
    <citation type="submission" date="2025-08" db="UniProtKB">
        <authorList>
            <consortium name="Ensembl"/>
        </authorList>
    </citation>
    <scope>IDENTIFICATION</scope>
</reference>
<keyword evidence="2" id="KW-1185">Reference proteome</keyword>
<name>A0A1D5RMS7_HUMAN</name>
<dbReference type="ChiTaRS" id="ZNF706">
    <property type="organism name" value="human"/>
</dbReference>
<dbReference type="EMBL" id="AP003469">
    <property type="status" value="NOT_ANNOTATED_CDS"/>
    <property type="molecule type" value="Genomic_DNA"/>
</dbReference>
<accession>A0A1D5RMS7</accession>
<dbReference type="ExpressionAtlas" id="A0A1D5RMS7">
    <property type="expression patterns" value="baseline and differential"/>
</dbReference>
<dbReference type="Ensembl" id="ENST00000520454.1">
    <property type="protein sequence ID" value="ENSP00000430090.1"/>
    <property type="gene ID" value="ENSG00000120963.12"/>
</dbReference>
<reference evidence="1 2" key="2">
    <citation type="journal article" date="2004" name="Nature">
        <title>Finishing the euchromatic sequence of the human genome.</title>
        <authorList>
            <consortium name="International Human Genome Sequencing Consortium"/>
        </authorList>
    </citation>
    <scope>NUCLEOTIDE SEQUENCE [LARGE SCALE GENOMIC DNA]</scope>
</reference>
<sequence>MARGQQKI</sequence>
<feature type="non-terminal residue" evidence="1">
    <location>
        <position position="8"/>
    </location>
</feature>
<dbReference type="OrthoDB" id="73348at2759"/>
<dbReference type="HGNC" id="HGNC:24992">
    <property type="gene designation" value="ZNF706"/>
</dbReference>
<reference evidence="1" key="5">
    <citation type="submission" date="2025-09" db="UniProtKB">
        <authorList>
            <consortium name="Ensembl"/>
        </authorList>
    </citation>
    <scope>IDENTIFICATION</scope>
</reference>
<dbReference type="Proteomes" id="UP000005640">
    <property type="component" value="Chromosome 8"/>
</dbReference>
<gene>
    <name evidence="1" type="primary">ZNF706</name>
</gene>
<dbReference type="OpenTargets" id="ENSG00000120963"/>
<organism evidence="1 2">
    <name type="scientific">Homo sapiens</name>
    <name type="common">Human</name>
    <dbReference type="NCBI Taxonomy" id="9606"/>
    <lineage>
        <taxon>Eukaryota</taxon>
        <taxon>Metazoa</taxon>
        <taxon>Chordata</taxon>
        <taxon>Craniata</taxon>
        <taxon>Vertebrata</taxon>
        <taxon>Euteleostomi</taxon>
        <taxon>Mammalia</taxon>
        <taxon>Eutheria</taxon>
        <taxon>Euarchontoglires</taxon>
        <taxon>Primates</taxon>
        <taxon>Haplorrhini</taxon>
        <taxon>Catarrhini</taxon>
        <taxon>Hominidae</taxon>
        <taxon>Homo</taxon>
    </lineage>
</organism>
<protein>
    <submittedName>
        <fullName evidence="1">Zinc finger protein 706</fullName>
    </submittedName>
</protein>
<evidence type="ECO:0000313" key="1">
    <source>
        <dbReference type="Ensembl" id="ENSP00000430090.1"/>
    </source>
</evidence>
<dbReference type="GeneTree" id="ENSGT00390000003465"/>
<dbReference type="Bgee" id="ENSG00000120963">
    <property type="expression patterns" value="Expressed in body of pancreas and 177 other cell types or tissues"/>
</dbReference>
<reference evidence="1 2" key="1">
    <citation type="journal article" date="2001" name="Nature">
        <title>Initial sequencing and analysis of the human genome.</title>
        <authorList>
            <consortium name="International Human Genome Sequencing Consortium"/>
            <person name="Lander E.S."/>
            <person name="Linton L.M."/>
            <person name="Birren B."/>
            <person name="Nusbaum C."/>
            <person name="Zody M.C."/>
            <person name="Baldwin J."/>
            <person name="Devon K."/>
            <person name="Dewar K."/>
            <person name="Doyle M."/>
            <person name="FitzHugh W."/>
            <person name="Funke R."/>
            <person name="Gage D."/>
            <person name="Harris K."/>
            <person name="Heaford A."/>
            <person name="Howland J."/>
            <person name="Kann L."/>
            <person name="Lehoczky J."/>
            <person name="LeVine R."/>
            <person name="McEwan P."/>
            <person name="McKernan K."/>
            <person name="Meldrim J."/>
            <person name="Mesirov J.P."/>
            <person name="Miranda C."/>
            <person name="Morris W."/>
            <person name="Naylor J."/>
            <person name="Raymond C."/>
            <person name="Rosetti M."/>
            <person name="Santos R."/>
            <person name="Sheridan A."/>
            <person name="Sougnez C."/>
            <person name="Stange-Thomann N."/>
            <person name="Stojanovic N."/>
            <person name="Subramanian A."/>
            <person name="Wyman D."/>
            <person name="Rogers J."/>
            <person name="Sulston J."/>
            <person name="Ainscough R."/>
            <person name="Beck S."/>
            <person name="Bentley D."/>
            <person name="Burton J."/>
            <person name="Clee C."/>
            <person name="Carter N."/>
            <person name="Coulson A."/>
            <person name="Deadman R."/>
            <person name="Deloukas P."/>
            <person name="Dunham A."/>
            <person name="Dunham I."/>
            <person name="Durbin R."/>
            <person name="French L."/>
            <person name="Grafham D."/>
            <person name="Gregory S."/>
            <person name="Hubbard T."/>
            <person name="Humphray S."/>
            <person name="Hunt A."/>
            <person name="Jones M."/>
            <person name="Lloyd C."/>
            <person name="McMurray A."/>
            <person name="Matthews L."/>
            <person name="Mercer S."/>
            <person name="Milne S."/>
            <person name="Mullikin J.C."/>
            <person name="Mungall A."/>
            <person name="Plumb R."/>
            <person name="Ross M."/>
            <person name="Shownkeen R."/>
            <person name="Sims S."/>
            <person name="Waterston R.H."/>
            <person name="Wilson R.K."/>
            <person name="Hillier L.W."/>
            <person name="McPherson J.D."/>
            <person name="Marra M.A."/>
            <person name="Mardis E.R."/>
            <person name="Fulton L.A."/>
            <person name="Chinwalla A.T."/>
            <person name="Pepin K.H."/>
            <person name="Gish W.R."/>
            <person name="Chissoe S.L."/>
            <person name="Wendl M.C."/>
            <person name="Delehaunty K.D."/>
            <person name="Miner T.L."/>
            <person name="Delehaunty A."/>
            <person name="Kramer J.B."/>
            <person name="Cook L.L."/>
            <person name="Fulton R.S."/>
            <person name="Johnson D.L."/>
            <person name="Minx P.J."/>
            <person name="Clifton S.W."/>
            <person name="Hawkins T."/>
            <person name="Branscomb E."/>
            <person name="Predki P."/>
            <person name="Richardson P."/>
            <person name="Wenning S."/>
            <person name="Slezak T."/>
            <person name="Doggett N."/>
            <person name="Cheng J.F."/>
            <person name="Olsen A."/>
            <person name="Lucas S."/>
            <person name="Elkin C."/>
            <person name="Uberbacher E."/>
            <person name="Frazier M."/>
            <person name="Gibbs R.A."/>
            <person name="Muzny D.M."/>
            <person name="Scherer S.E."/>
            <person name="Bouck J.B."/>
            <person name="Sodergren E.J."/>
            <person name="Worley K.C."/>
            <person name="Rives C.M."/>
            <person name="Gorrell J.H."/>
            <person name="Metzker M.L."/>
            <person name="Naylor S.L."/>
            <person name="Kucherlapati R.S."/>
            <person name="Nelson D.L."/>
            <person name="Weinstock G.M."/>
            <person name="Sakaki Y."/>
            <person name="Fujiyama A."/>
            <person name="Hattori M."/>
            <person name="Yada T."/>
            <person name="Toyoda A."/>
            <person name="Itoh T."/>
            <person name="Kawagoe C."/>
            <person name="Watanabe H."/>
            <person name="Totoki Y."/>
            <person name="Taylor T."/>
            <person name="Weissenbach J."/>
            <person name="Heilig R."/>
            <person name="Saurin W."/>
            <person name="Artiguenave F."/>
            <person name="Brottier P."/>
            <person name="Bruls T."/>
            <person name="Pelletier E."/>
            <person name="Robert C."/>
            <person name="Wincker P."/>
            <person name="Smith D.R."/>
            <person name="Doucette-Stamm L."/>
            <person name="Rubenfield M."/>
            <person name="Weinstock K."/>
            <person name="Lee H.M."/>
            <person name="Dubois J."/>
            <person name="Rosenthal A."/>
            <person name="Platzer M."/>
            <person name="Nyakatura G."/>
            <person name="Taudien S."/>
            <person name="Rump A."/>
            <person name="Yang H."/>
            <person name="Yu J."/>
            <person name="Wang J."/>
            <person name="Huang G."/>
            <person name="Gu J."/>
            <person name="Hood L."/>
            <person name="Rowen L."/>
            <person name="Madan A."/>
            <person name="Qin S."/>
            <person name="Davis R.W."/>
            <person name="Federspiel N.A."/>
            <person name="Abola A.P."/>
            <person name="Proctor M.J."/>
            <person name="Myers R.M."/>
            <person name="Schmutz J."/>
            <person name="Dickson M."/>
            <person name="Grimwood J."/>
            <person name="Cox D.R."/>
            <person name="Olson M.V."/>
            <person name="Kaul R."/>
            <person name="Raymond C."/>
            <person name="Shimizu N."/>
            <person name="Kawasaki K."/>
            <person name="Minoshima S."/>
            <person name="Evans G.A."/>
            <person name="Athanasiou M."/>
            <person name="Schultz R."/>
            <person name="Roe B.A."/>
            <person name="Chen F."/>
            <person name="Pan H."/>
            <person name="Ramser J."/>
            <person name="Lehrach H."/>
            <person name="Reinhardt R."/>
            <person name="McCombie W.R."/>
            <person name="de la Bastide M."/>
            <person name="Dedhia N."/>
            <person name="Blocker H."/>
            <person name="Hornischer K."/>
            <person name="Nordsiek G."/>
            <person name="Agarwala R."/>
            <person name="Aravind L."/>
            <person name="Bailey J.A."/>
            <person name="Bateman A."/>
            <person name="Batzoglou S."/>
            <person name="Birney E."/>
            <person name="Bork P."/>
            <person name="Brown D.G."/>
            <person name="Burge C.B."/>
            <person name="Cerutti L."/>
            <person name="Chen H.C."/>
            <person name="Church D."/>
            <person name="Clamp M."/>
            <person name="Copley R.R."/>
            <person name="Doerks T."/>
            <person name="Eddy S.R."/>
            <person name="Eichler E.E."/>
            <person name="Furey T.S."/>
            <person name="Galagan J."/>
            <person name="Gilbert J.G."/>
            <person name="Harmon C."/>
            <person name="Hayashizaki Y."/>
            <person name="Haussler D."/>
            <person name="Hermjakob H."/>
            <person name="Hokamp K."/>
            <person name="Jang W."/>
            <person name="Johnson L.S."/>
            <person name="Jones T.A."/>
            <person name="Kasif S."/>
            <person name="Kaspryzk A."/>
            <person name="Kennedy S."/>
            <person name="Kent W.J."/>
            <person name="Kitts P."/>
            <person name="Koonin E.V."/>
            <person name="Korf I."/>
            <person name="Kulp D."/>
            <person name="Lancet D."/>
            <person name="Lowe T.M."/>
            <person name="McLysaght A."/>
            <person name="Mikkelsen T."/>
            <person name="Moran J.V."/>
            <person name="Mulder N."/>
            <person name="Pollara V.J."/>
            <person name="Ponting C.P."/>
            <person name="Schuler G."/>
            <person name="Schultz J."/>
            <person name="Slater G."/>
            <person name="Smit A.F."/>
            <person name="Stupka E."/>
            <person name="Szustakowski J."/>
            <person name="Thierry-Mieg D."/>
            <person name="Thierry-Mieg J."/>
            <person name="Wagner L."/>
            <person name="Wallis J."/>
            <person name="Wheeler R."/>
            <person name="Williams A."/>
            <person name="Wolf Y.I."/>
            <person name="Wolfe K.H."/>
            <person name="Yang S.P."/>
            <person name="Yeh R.F."/>
            <person name="Collins F."/>
            <person name="Guyer M.S."/>
            <person name="Peterson J."/>
            <person name="Felsenfeld A."/>
            <person name="Wetterstrand K.A."/>
            <person name="Patrinos A."/>
            <person name="Morgan M.J."/>
            <person name="de Jong P."/>
            <person name="Catanese J.J."/>
            <person name="Osoegawa K."/>
            <person name="Shizuya H."/>
            <person name="Choi S."/>
            <person name="Chen Y.J."/>
        </authorList>
    </citation>
    <scope>NUCLEOTIDE SEQUENCE [LARGE SCALE GENOMIC DNA]</scope>
</reference>
<dbReference type="Ensembl" id="ENST00000520454.1">
    <property type="protein sequence ID" value="ENSP00000430090.1"/>
    <property type="gene ID" value="ENSG00000120963.13"/>
</dbReference>